<keyword evidence="2" id="KW-1185">Reference proteome</keyword>
<accession>A0A8T2R787</accession>
<organism evidence="1 2">
    <name type="scientific">Ceratopteris richardii</name>
    <name type="common">Triangle waterfern</name>
    <dbReference type="NCBI Taxonomy" id="49495"/>
    <lineage>
        <taxon>Eukaryota</taxon>
        <taxon>Viridiplantae</taxon>
        <taxon>Streptophyta</taxon>
        <taxon>Embryophyta</taxon>
        <taxon>Tracheophyta</taxon>
        <taxon>Polypodiopsida</taxon>
        <taxon>Polypodiidae</taxon>
        <taxon>Polypodiales</taxon>
        <taxon>Pteridineae</taxon>
        <taxon>Pteridaceae</taxon>
        <taxon>Parkerioideae</taxon>
        <taxon>Ceratopteris</taxon>
    </lineage>
</organism>
<sequence length="104" mass="11224">MSFLGAYSPLFLSGCWASEPGGRATLSYLSVQTKSRKIPGTSKRNLDTTLLYGPPDILYSVVDVNQSITSSETNQATFLLIPASSHIALLSVSHSMLIHELVSH</sequence>
<dbReference type="AlphaFoldDB" id="A0A8T2R787"/>
<evidence type="ECO:0000313" key="2">
    <source>
        <dbReference type="Proteomes" id="UP000825935"/>
    </source>
</evidence>
<protein>
    <submittedName>
        <fullName evidence="1">Uncharacterized protein</fullName>
    </submittedName>
</protein>
<evidence type="ECO:0000313" key="1">
    <source>
        <dbReference type="EMBL" id="KAH7291651.1"/>
    </source>
</evidence>
<comment type="caution">
    <text evidence="1">The sequence shown here is derived from an EMBL/GenBank/DDBJ whole genome shotgun (WGS) entry which is preliminary data.</text>
</comment>
<name>A0A8T2R787_CERRI</name>
<reference evidence="1" key="1">
    <citation type="submission" date="2021-08" db="EMBL/GenBank/DDBJ databases">
        <title>WGS assembly of Ceratopteris richardii.</title>
        <authorList>
            <person name="Marchant D.B."/>
            <person name="Chen G."/>
            <person name="Jenkins J."/>
            <person name="Shu S."/>
            <person name="Leebens-Mack J."/>
            <person name="Grimwood J."/>
            <person name="Schmutz J."/>
            <person name="Soltis P."/>
            <person name="Soltis D."/>
            <person name="Chen Z.-H."/>
        </authorList>
    </citation>
    <scope>NUCLEOTIDE SEQUENCE</scope>
    <source>
        <strain evidence="1">Whitten #5841</strain>
        <tissue evidence="1">Leaf</tissue>
    </source>
</reference>
<dbReference type="EMBL" id="CM035434">
    <property type="protein sequence ID" value="KAH7291651.1"/>
    <property type="molecule type" value="Genomic_DNA"/>
</dbReference>
<dbReference type="Proteomes" id="UP000825935">
    <property type="component" value="Chromosome 29"/>
</dbReference>
<gene>
    <name evidence="1" type="ORF">KP509_29G026400</name>
</gene>
<proteinExistence type="predicted"/>